<evidence type="ECO:0000256" key="5">
    <source>
        <dbReference type="ARBA" id="ARBA00023136"/>
    </source>
</evidence>
<dbReference type="GO" id="GO:0005886">
    <property type="term" value="C:plasma membrane"/>
    <property type="evidence" value="ECO:0007669"/>
    <property type="project" value="UniProtKB-SubCell"/>
</dbReference>
<dbReference type="Proteomes" id="UP001279553">
    <property type="component" value="Unassembled WGS sequence"/>
</dbReference>
<proteinExistence type="predicted"/>
<sequence>MWLSDFSTLLSSAAGSPPLEITTIVLGTFILEDAATLLAAMQVAAGAVSLPLALGSLYTGIVLGDLGLYGLGRISGRVRWARRLVGPRRRNIGRDWVRQRVIPLVLVSRFVPGLRLPTYTTLGFLKAPFATFAAAAILATLAWTSMLFFISLKLGMLMLHYLGPYRWVGLAVFVVLLIVIGRIAARWQMDKAGKDA</sequence>
<evidence type="ECO:0000313" key="8">
    <source>
        <dbReference type="EMBL" id="MDX5932187.1"/>
    </source>
</evidence>
<keyword evidence="9" id="KW-1185">Reference proteome</keyword>
<evidence type="ECO:0000256" key="2">
    <source>
        <dbReference type="ARBA" id="ARBA00022475"/>
    </source>
</evidence>
<keyword evidence="5 6" id="KW-0472">Membrane</keyword>
<dbReference type="Pfam" id="PF09335">
    <property type="entry name" value="VTT_dom"/>
    <property type="match status" value="1"/>
</dbReference>
<feature type="domain" description="VTT" evidence="7">
    <location>
        <begin position="41"/>
        <end position="150"/>
    </location>
</feature>
<organism evidence="8 9">
    <name type="scientific">Acidiphilium acidophilum</name>
    <name type="common">Thiobacillus acidophilus</name>
    <dbReference type="NCBI Taxonomy" id="76588"/>
    <lineage>
        <taxon>Bacteria</taxon>
        <taxon>Pseudomonadati</taxon>
        <taxon>Pseudomonadota</taxon>
        <taxon>Alphaproteobacteria</taxon>
        <taxon>Acetobacterales</taxon>
        <taxon>Acidocellaceae</taxon>
        <taxon>Acidiphilium</taxon>
    </lineage>
</organism>
<feature type="transmembrane region" description="Helical" evidence="6">
    <location>
        <begin position="129"/>
        <end position="152"/>
    </location>
</feature>
<evidence type="ECO:0000256" key="6">
    <source>
        <dbReference type="SAM" id="Phobius"/>
    </source>
</evidence>
<dbReference type="InterPro" id="IPR032816">
    <property type="entry name" value="VTT_dom"/>
</dbReference>
<dbReference type="InterPro" id="IPR051311">
    <property type="entry name" value="DedA_domain"/>
</dbReference>
<evidence type="ECO:0000256" key="1">
    <source>
        <dbReference type="ARBA" id="ARBA00004651"/>
    </source>
</evidence>
<accession>A0AAW9DVY8</accession>
<comment type="caution">
    <text evidence="8">The sequence shown here is derived from an EMBL/GenBank/DDBJ whole genome shotgun (WGS) entry which is preliminary data.</text>
</comment>
<protein>
    <submittedName>
        <fullName evidence="8">VTT domain-containing protein</fullName>
    </submittedName>
</protein>
<name>A0AAW9DVY8_ACIAO</name>
<evidence type="ECO:0000259" key="7">
    <source>
        <dbReference type="Pfam" id="PF09335"/>
    </source>
</evidence>
<dbReference type="PANTHER" id="PTHR42709:SF6">
    <property type="entry name" value="UNDECAPRENYL PHOSPHATE TRANSPORTER A"/>
    <property type="match status" value="1"/>
</dbReference>
<dbReference type="EMBL" id="JAWXYB010000018">
    <property type="protein sequence ID" value="MDX5932187.1"/>
    <property type="molecule type" value="Genomic_DNA"/>
</dbReference>
<reference evidence="8 9" key="1">
    <citation type="submission" date="2023-11" db="EMBL/GenBank/DDBJ databases">
        <title>MicrobeMod: A computational toolkit for identifying prokaryotic methylation and restriction-modification with nanopore sequencing.</title>
        <authorList>
            <person name="Crits-Christoph A."/>
            <person name="Kang S.C."/>
            <person name="Lee H."/>
            <person name="Ostrov N."/>
        </authorList>
    </citation>
    <scope>NUCLEOTIDE SEQUENCE [LARGE SCALE GENOMIC DNA]</scope>
    <source>
        <strain evidence="8 9">DSMZ 700</strain>
    </source>
</reference>
<feature type="transmembrane region" description="Helical" evidence="6">
    <location>
        <begin position="164"/>
        <end position="185"/>
    </location>
</feature>
<keyword evidence="2" id="KW-1003">Cell membrane</keyword>
<evidence type="ECO:0000256" key="4">
    <source>
        <dbReference type="ARBA" id="ARBA00022989"/>
    </source>
</evidence>
<dbReference type="AlphaFoldDB" id="A0AAW9DVY8"/>
<gene>
    <name evidence="8" type="ORF">SIL87_15630</name>
</gene>
<evidence type="ECO:0000313" key="9">
    <source>
        <dbReference type="Proteomes" id="UP001279553"/>
    </source>
</evidence>
<dbReference type="PANTHER" id="PTHR42709">
    <property type="entry name" value="ALKALINE PHOSPHATASE LIKE PROTEIN"/>
    <property type="match status" value="1"/>
</dbReference>
<keyword evidence="3 6" id="KW-0812">Transmembrane</keyword>
<dbReference type="RefSeq" id="WP_319615033.1">
    <property type="nucleotide sequence ID" value="NZ_JAWXYB010000018.1"/>
</dbReference>
<keyword evidence="4 6" id="KW-1133">Transmembrane helix</keyword>
<evidence type="ECO:0000256" key="3">
    <source>
        <dbReference type="ARBA" id="ARBA00022692"/>
    </source>
</evidence>
<comment type="subcellular location">
    <subcellularLocation>
        <location evidence="1">Cell membrane</location>
        <topology evidence="1">Multi-pass membrane protein</topology>
    </subcellularLocation>
</comment>
<feature type="transmembrane region" description="Helical" evidence="6">
    <location>
        <begin position="50"/>
        <end position="72"/>
    </location>
</feature>